<dbReference type="PANTHER" id="PTHR47723:SF13">
    <property type="entry name" value="PUTATIVE-RELATED"/>
    <property type="match status" value="1"/>
</dbReference>
<organism evidence="2 3">
    <name type="scientific">Quercus lobata</name>
    <name type="common">Valley oak</name>
    <dbReference type="NCBI Taxonomy" id="97700"/>
    <lineage>
        <taxon>Eukaryota</taxon>
        <taxon>Viridiplantae</taxon>
        <taxon>Streptophyta</taxon>
        <taxon>Embryophyta</taxon>
        <taxon>Tracheophyta</taxon>
        <taxon>Spermatophyta</taxon>
        <taxon>Magnoliopsida</taxon>
        <taxon>eudicotyledons</taxon>
        <taxon>Gunneridae</taxon>
        <taxon>Pentapetalae</taxon>
        <taxon>rosids</taxon>
        <taxon>fabids</taxon>
        <taxon>Fagales</taxon>
        <taxon>Fagaceae</taxon>
        <taxon>Quercus</taxon>
    </lineage>
</organism>
<dbReference type="EnsemblPlants" id="QL03p058466:mrna">
    <property type="protein sequence ID" value="QL03p058466:mrna:CDS:1"/>
    <property type="gene ID" value="QL03p058466"/>
</dbReference>
<dbReference type="PANTHER" id="PTHR47723">
    <property type="entry name" value="OS05G0353850 PROTEIN"/>
    <property type="match status" value="1"/>
</dbReference>
<proteinExistence type="predicted"/>
<accession>A0A7N2LA08</accession>
<evidence type="ECO:0000313" key="2">
    <source>
        <dbReference type="EnsemblPlants" id="QL03p058466:mrna:CDS:1"/>
    </source>
</evidence>
<dbReference type="InterPro" id="IPR012337">
    <property type="entry name" value="RNaseH-like_sf"/>
</dbReference>
<dbReference type="Proteomes" id="UP000594261">
    <property type="component" value="Chromosome 3"/>
</dbReference>
<dbReference type="InterPro" id="IPR002156">
    <property type="entry name" value="RNaseH_domain"/>
</dbReference>
<dbReference type="InParanoid" id="A0A7N2LA08"/>
<dbReference type="Gramene" id="QL03p058466:mrna">
    <property type="protein sequence ID" value="QL03p058466:mrna:CDS:1"/>
    <property type="gene ID" value="QL03p058466"/>
</dbReference>
<dbReference type="Pfam" id="PF13456">
    <property type="entry name" value="RVT_3"/>
    <property type="match status" value="1"/>
</dbReference>
<name>A0A7N2LA08_QUELO</name>
<dbReference type="InterPro" id="IPR036397">
    <property type="entry name" value="RNaseH_sf"/>
</dbReference>
<sequence length="177" mass="19795">MHIGWTPPPHGFFKLNINGSVRNNPGDACAGGIIRDSHGRWISSCTKKIGRTHSMVTELWGLRDGLTLARNLNIRKLLVEVDASVVANFFSTESSVHDTTHPFSAIIIDCKSLLLLFEEVHITHIHREGNHCADLLAKEGHRSHFDFVIHPHPPACIMYQLMADSWGIVYPSLCNHC</sequence>
<protein>
    <recommendedName>
        <fullName evidence="1">RNase H type-1 domain-containing protein</fullName>
    </recommendedName>
</protein>
<evidence type="ECO:0000313" key="3">
    <source>
        <dbReference type="Proteomes" id="UP000594261"/>
    </source>
</evidence>
<dbReference type="OMA" id="HCARECN"/>
<reference evidence="2 3" key="1">
    <citation type="journal article" date="2016" name="G3 (Bethesda)">
        <title>First Draft Assembly and Annotation of the Genome of a California Endemic Oak Quercus lobata Nee (Fagaceae).</title>
        <authorList>
            <person name="Sork V.L."/>
            <person name="Fitz-Gibbon S.T."/>
            <person name="Puiu D."/>
            <person name="Crepeau M."/>
            <person name="Gugger P.F."/>
            <person name="Sherman R."/>
            <person name="Stevens K."/>
            <person name="Langley C.H."/>
            <person name="Pellegrini M."/>
            <person name="Salzberg S.L."/>
        </authorList>
    </citation>
    <scope>NUCLEOTIDE SEQUENCE [LARGE SCALE GENOMIC DNA]</scope>
    <source>
        <strain evidence="2 3">cv. SW786</strain>
    </source>
</reference>
<dbReference type="EMBL" id="LRBV02000003">
    <property type="status" value="NOT_ANNOTATED_CDS"/>
    <property type="molecule type" value="Genomic_DNA"/>
</dbReference>
<dbReference type="SUPFAM" id="SSF53098">
    <property type="entry name" value="Ribonuclease H-like"/>
    <property type="match status" value="1"/>
</dbReference>
<dbReference type="Gene3D" id="3.30.420.10">
    <property type="entry name" value="Ribonuclease H-like superfamily/Ribonuclease H"/>
    <property type="match status" value="1"/>
</dbReference>
<keyword evidence="3" id="KW-1185">Reference proteome</keyword>
<dbReference type="InterPro" id="IPR044730">
    <property type="entry name" value="RNase_H-like_dom_plant"/>
</dbReference>
<dbReference type="CDD" id="cd06222">
    <property type="entry name" value="RNase_H_like"/>
    <property type="match status" value="1"/>
</dbReference>
<dbReference type="GO" id="GO:0004523">
    <property type="term" value="F:RNA-DNA hybrid ribonuclease activity"/>
    <property type="evidence" value="ECO:0007669"/>
    <property type="project" value="InterPro"/>
</dbReference>
<feature type="domain" description="RNase H type-1" evidence="1">
    <location>
        <begin position="16"/>
        <end position="139"/>
    </location>
</feature>
<reference evidence="2" key="2">
    <citation type="submission" date="2021-01" db="UniProtKB">
        <authorList>
            <consortium name="EnsemblPlants"/>
        </authorList>
    </citation>
    <scope>IDENTIFICATION</scope>
</reference>
<dbReference type="GO" id="GO:0003676">
    <property type="term" value="F:nucleic acid binding"/>
    <property type="evidence" value="ECO:0007669"/>
    <property type="project" value="InterPro"/>
</dbReference>
<dbReference type="InterPro" id="IPR053151">
    <property type="entry name" value="RNase_H-like"/>
</dbReference>
<dbReference type="AlphaFoldDB" id="A0A7N2LA08"/>
<evidence type="ECO:0000259" key="1">
    <source>
        <dbReference type="Pfam" id="PF13456"/>
    </source>
</evidence>